<keyword evidence="1" id="KW-0175">Coiled coil</keyword>
<evidence type="ECO:0000259" key="3">
    <source>
        <dbReference type="SMART" id="SM00827"/>
    </source>
</evidence>
<dbReference type="Gene3D" id="3.30.70.250">
    <property type="entry name" value="Malonyl-CoA ACP transacylase, ACP-binding"/>
    <property type="match status" value="1"/>
</dbReference>
<dbReference type="EMBL" id="BPEY01000067">
    <property type="protein sequence ID" value="GIU49276.1"/>
    <property type="molecule type" value="Genomic_DNA"/>
</dbReference>
<dbReference type="Proteomes" id="UP000887104">
    <property type="component" value="Unassembled WGS sequence"/>
</dbReference>
<feature type="chain" id="PRO_5046537102" evidence="2">
    <location>
        <begin position="27"/>
        <end position="782"/>
    </location>
</feature>
<dbReference type="SUPFAM" id="SSF52151">
    <property type="entry name" value="FabD/lysophospholipase-like"/>
    <property type="match status" value="1"/>
</dbReference>
<proteinExistence type="predicted"/>
<dbReference type="RefSeq" id="WP_220782218.1">
    <property type="nucleotide sequence ID" value="NZ_BPEY01000067.1"/>
</dbReference>
<dbReference type="InterPro" id="IPR014043">
    <property type="entry name" value="Acyl_transferase_dom"/>
</dbReference>
<keyword evidence="2" id="KW-0732">Signal</keyword>
<dbReference type="Gene3D" id="3.40.366.10">
    <property type="entry name" value="Malonyl-Coenzyme A Acyl Carrier Protein, domain 2"/>
    <property type="match status" value="1"/>
</dbReference>
<comment type="caution">
    <text evidence="4">The sequence shown here is derived from an EMBL/GenBank/DDBJ whole genome shotgun (WGS) entry which is preliminary data.</text>
</comment>
<dbReference type="InterPro" id="IPR001227">
    <property type="entry name" value="Ac_transferase_dom_sf"/>
</dbReference>
<protein>
    <submittedName>
        <fullName evidence="4">Omega-3 polyunsaturated fatty acid synthase PfaB</fullName>
    </submittedName>
</protein>
<reference evidence="4" key="1">
    <citation type="submission" date="2021-05" db="EMBL/GenBank/DDBJ databases">
        <title>Molecular characterization for Shewanella algae harboring chromosomal blaOXA-55-like strains isolated from clinical and environment sample.</title>
        <authorList>
            <person name="Ohama Y."/>
            <person name="Aoki K."/>
            <person name="Harada S."/>
            <person name="Moriya K."/>
            <person name="Ishii Y."/>
            <person name="Tateda K."/>
        </authorList>
    </citation>
    <scope>NUCLEOTIDE SEQUENCE</scope>
    <source>
        <strain evidence="4">JCM 11563</strain>
    </source>
</reference>
<evidence type="ECO:0000256" key="1">
    <source>
        <dbReference type="SAM" id="Coils"/>
    </source>
</evidence>
<keyword evidence="5" id="KW-1185">Reference proteome</keyword>
<dbReference type="InterPro" id="IPR052568">
    <property type="entry name" value="PKS-FAS_Synthase"/>
</dbReference>
<accession>A0ABQ4PMA4</accession>
<gene>
    <name evidence="4" type="primary">pfaB</name>
    <name evidence="4" type="ORF">TUM4438_32530</name>
</gene>
<dbReference type="InterPro" id="IPR014181">
    <property type="entry name" value="Omega3_polyunsat_FA_synth-like"/>
</dbReference>
<dbReference type="NCBIfam" id="TIGR02816">
    <property type="entry name" value="pfaB_fam"/>
    <property type="match status" value="1"/>
</dbReference>
<sequence>MEQTPKASVMPLRIALILLPAPQMSADSLSALLPELATSGLLSFEPSSNQQLINIIVDDANGASEQANNRFEQQLQTTVNAINDGKLVLFSNNQQALLMLPALKAAQLRLHPHAVLSAMQTSAVETNSVEHSATAKNSNNHENVLSAAFAQAKRELNSDCHIESYQDLSSAEQFSAVYQLIEKLATRTHHRNPINQGVALGPKQAKSHFWFSNFHQARVAAISFTDNAAAKSANDSAMNAVTTSYVLTQGTGFIAPKSLLNTNRLMFILAGQTQAELKAALDKLSNALTQISSLEASEPNSHARQLALLDLMQNNLQQASDNFQQNQQAPQGQSQQAYQAVLQASSIENLQQELDAFNDALANLFADASNAGLIQYKTPAGSYFSSTPLAASASKQAGLAFVYPGVGTVYADMLSELHQYFPALYARLEREGDLKSMLQAEDIYHLDPKHAAKMSLGDLAIAGVGSSYLLTQLLVNEFNIQPDFALGYSMGEASMWASLGVWENPHALINKTQTDPLFTSAISGKLTAVRQAWQLTEQDADIVWNSFVVRSEAAPIQALLNDYPRAYLAIIQGDTCVIAGCEQQCKALLAALGKRGIAANRVTAMHTQPAMQEHCNVQDFYQQPLKSALPSDITFISAADLTAKQTVSEQALSSQVVAQSIANTFCQTLDFTALVHHAQNQGAKLFVEVGADRQNCTLIDKIAKQDSKSAHQACCTVPVNAKGSSDVTSLLKALGQLISHNVPMSLQPFIDGLKREQARCQLALAHDTVASSNEHHLLREEV</sequence>
<feature type="domain" description="Malonyl-CoA:ACP transacylase (MAT)" evidence="3">
    <location>
        <begin position="402"/>
        <end position="724"/>
    </location>
</feature>
<evidence type="ECO:0000313" key="5">
    <source>
        <dbReference type="Proteomes" id="UP000887104"/>
    </source>
</evidence>
<name>A0ABQ4PMA4_9GAMM</name>
<evidence type="ECO:0000313" key="4">
    <source>
        <dbReference type="EMBL" id="GIU49276.1"/>
    </source>
</evidence>
<dbReference type="SMART" id="SM00827">
    <property type="entry name" value="PKS_AT"/>
    <property type="match status" value="1"/>
</dbReference>
<dbReference type="PANTHER" id="PTHR43074:SF1">
    <property type="entry name" value="BETA-KETOACYL SYNTHASE FAMILY PROTEIN-RELATED"/>
    <property type="match status" value="1"/>
</dbReference>
<dbReference type="PANTHER" id="PTHR43074">
    <property type="entry name" value="OMEGA-3 POLYUNSATURATED FATTY ACID SYNTHASE PFAB-RELATED"/>
    <property type="match status" value="1"/>
</dbReference>
<feature type="coiled-coil region" evidence="1">
    <location>
        <begin position="277"/>
        <end position="367"/>
    </location>
</feature>
<dbReference type="Gene3D" id="3.30.70.3290">
    <property type="match status" value="1"/>
</dbReference>
<evidence type="ECO:0000256" key="2">
    <source>
        <dbReference type="SAM" id="SignalP"/>
    </source>
</evidence>
<dbReference type="InterPro" id="IPR016035">
    <property type="entry name" value="Acyl_Trfase/lysoPLipase"/>
</dbReference>
<organism evidence="4 5">
    <name type="scientific">Shewanella sairae</name>
    <dbReference type="NCBI Taxonomy" id="190310"/>
    <lineage>
        <taxon>Bacteria</taxon>
        <taxon>Pseudomonadati</taxon>
        <taxon>Pseudomonadota</taxon>
        <taxon>Gammaproteobacteria</taxon>
        <taxon>Alteromonadales</taxon>
        <taxon>Shewanellaceae</taxon>
        <taxon>Shewanella</taxon>
    </lineage>
</organism>
<feature type="signal peptide" evidence="2">
    <location>
        <begin position="1"/>
        <end position="26"/>
    </location>
</feature>